<keyword evidence="2" id="KW-0472">Membrane</keyword>
<feature type="transmembrane region" description="Helical" evidence="2">
    <location>
        <begin position="62"/>
        <end position="84"/>
    </location>
</feature>
<dbReference type="KEGG" id="caml:H6X83_13885"/>
<organism evidence="3 4">
    <name type="scientific">Caproicibacterium amylolyticum</name>
    <dbReference type="NCBI Taxonomy" id="2766537"/>
    <lineage>
        <taxon>Bacteria</taxon>
        <taxon>Bacillati</taxon>
        <taxon>Bacillota</taxon>
        <taxon>Clostridia</taxon>
        <taxon>Eubacteriales</taxon>
        <taxon>Oscillospiraceae</taxon>
        <taxon>Caproicibacterium</taxon>
    </lineage>
</organism>
<feature type="transmembrane region" description="Helical" evidence="2">
    <location>
        <begin position="510"/>
        <end position="532"/>
    </location>
</feature>
<dbReference type="AlphaFoldDB" id="A0A7G9WH19"/>
<accession>A0A7G9WH19</accession>
<sequence>MNKRSEKTTELKKSEYVKDKEEKAAQEAEMERRRTQKEAKKNSRKPLKEKLKSQKFRHGTTASAITALGLVILVLVNVVVSALGSKFPSMNIDMTTGNVNSLSDSVKAVVDGVKQNTTLTIIGTEEQVKNNQLLSSSVKYSQVGIIAGKMSERNNKISVAYMDLDKNPTFASKYSEDNLAKGDVVVTAPKNSYVVKSTDLFNVSSDSQTGTQQIYTQVGDALASGISNANSENTPVIAFETGHSEQLSSDAVTALKKLYTSNQFTNKDFSLLTDKIPDNAQLVFIGAPKTDYTDAEIKKLDEFLASTSSTKDRGLVLTTHIIDPEKMPKLAAFLKEWGITLANQVVMESDASKYVMQQPSYLLAQAGTDVTLNKSSSYSNLLTPLAQAMTLSSSVSGVTASALLKSNDTCYTVSPTENTDSSAANKTKAASVIAAIGEKTVGKAKASVAVCGSSVFFTDGIINTNTYSNGTWTADLAKYMTGTTSTGAVTITPVQTNTADISLSSAASSMVGLLIFTIVLPLCCFAIGIVVYRKRRKL</sequence>
<protein>
    <submittedName>
        <fullName evidence="3">Gldg family protein</fullName>
    </submittedName>
</protein>
<evidence type="ECO:0000313" key="3">
    <source>
        <dbReference type="EMBL" id="QNO17981.1"/>
    </source>
</evidence>
<dbReference type="EMBL" id="CP060696">
    <property type="protein sequence ID" value="QNO17981.1"/>
    <property type="molecule type" value="Genomic_DNA"/>
</dbReference>
<feature type="region of interest" description="Disordered" evidence="1">
    <location>
        <begin position="1"/>
        <end position="56"/>
    </location>
</feature>
<evidence type="ECO:0000256" key="2">
    <source>
        <dbReference type="SAM" id="Phobius"/>
    </source>
</evidence>
<keyword evidence="2" id="KW-1133">Transmembrane helix</keyword>
<feature type="compositionally biased region" description="Basic and acidic residues" evidence="1">
    <location>
        <begin position="1"/>
        <end position="52"/>
    </location>
</feature>
<proteinExistence type="predicted"/>
<reference evidence="3 4" key="1">
    <citation type="submission" date="2020-08" db="EMBL/GenBank/DDBJ databases">
        <authorList>
            <person name="Ren C."/>
            <person name="Gu Y."/>
            <person name="Xu Y."/>
        </authorList>
    </citation>
    <scope>NUCLEOTIDE SEQUENCE [LARGE SCALE GENOMIC DNA]</scope>
    <source>
        <strain evidence="3 4">LBM18003</strain>
    </source>
</reference>
<evidence type="ECO:0000313" key="4">
    <source>
        <dbReference type="Proteomes" id="UP000516046"/>
    </source>
</evidence>
<name>A0A7G9WH19_9FIRM</name>
<dbReference type="RefSeq" id="WP_212507046.1">
    <property type="nucleotide sequence ID" value="NZ_CP060696.1"/>
</dbReference>
<gene>
    <name evidence="3" type="ORF">H6X83_13885</name>
</gene>
<evidence type="ECO:0000256" key="1">
    <source>
        <dbReference type="SAM" id="MobiDB-lite"/>
    </source>
</evidence>
<keyword evidence="4" id="KW-1185">Reference proteome</keyword>
<dbReference type="Proteomes" id="UP000516046">
    <property type="component" value="Chromosome"/>
</dbReference>
<keyword evidence="2" id="KW-0812">Transmembrane</keyword>